<dbReference type="Proteomes" id="UP000735874">
    <property type="component" value="Unassembled WGS sequence"/>
</dbReference>
<organism evidence="1 3">
    <name type="scientific">Phytophthora cactorum</name>
    <dbReference type="NCBI Taxonomy" id="29920"/>
    <lineage>
        <taxon>Eukaryota</taxon>
        <taxon>Sar</taxon>
        <taxon>Stramenopiles</taxon>
        <taxon>Oomycota</taxon>
        <taxon>Peronosporomycetes</taxon>
        <taxon>Peronosporales</taxon>
        <taxon>Peronosporaceae</taxon>
        <taxon>Phytophthora</taxon>
    </lineage>
</organism>
<dbReference type="AlphaFoldDB" id="A0A8T1K9C8"/>
<evidence type="ECO:0000313" key="1">
    <source>
        <dbReference type="EMBL" id="KAG2854861.1"/>
    </source>
</evidence>
<name>A0A8T1K9C8_9STRA</name>
<reference evidence="1" key="1">
    <citation type="submission" date="2018-10" db="EMBL/GenBank/DDBJ databases">
        <title>Effector identification in a new, highly contiguous assembly of the strawberry crown rot pathogen Phytophthora cactorum.</title>
        <authorList>
            <person name="Armitage A.D."/>
            <person name="Nellist C.F."/>
            <person name="Bates H."/>
            <person name="Vickerstaff R.J."/>
            <person name="Harrison R.J."/>
        </authorList>
    </citation>
    <scope>NUCLEOTIDE SEQUENCE</scope>
    <source>
        <strain evidence="1">15-7</strain>
        <strain evidence="2">4040</strain>
    </source>
</reference>
<gene>
    <name evidence="1" type="ORF">PC113_g12939</name>
    <name evidence="2" type="ORF">PC117_g15407</name>
</gene>
<protein>
    <submittedName>
        <fullName evidence="1">Uncharacterized protein</fullName>
    </submittedName>
</protein>
<accession>A0A8T1K9C8</accession>
<dbReference type="Proteomes" id="UP000736787">
    <property type="component" value="Unassembled WGS sequence"/>
</dbReference>
<dbReference type="EMBL" id="RCMK01000512">
    <property type="protein sequence ID" value="KAG2924433.1"/>
    <property type="molecule type" value="Genomic_DNA"/>
</dbReference>
<evidence type="ECO:0000313" key="3">
    <source>
        <dbReference type="Proteomes" id="UP000735874"/>
    </source>
</evidence>
<evidence type="ECO:0000313" key="2">
    <source>
        <dbReference type="EMBL" id="KAG2924433.1"/>
    </source>
</evidence>
<dbReference type="VEuPathDB" id="FungiDB:PC110_g3921"/>
<sequence>MNRIPRASINNYISLFTDTLQYNMCKSKDGSDSVKDSDGVVDEKMQRVLIELEGDALELELMVKIRALSSTWIAKYMFQLKPYSVERVDIVEAKLRGVEEELERTKSAWLIKKAKEVVHLASFSRNMDNLNDNGEIIWNDLKCVNFKPNNERNGIIFLVGGWYIVNSTVYLVQQSSEDHVKLRKNNSRLLESKVPKIVGESTSASLGWSGLLKENGELPVAATKSPHKVGSQLTVLRLNE</sequence>
<comment type="caution">
    <text evidence="1">The sequence shown here is derived from an EMBL/GenBank/DDBJ whole genome shotgun (WGS) entry which is preliminary data.</text>
</comment>
<proteinExistence type="predicted"/>
<dbReference type="EMBL" id="RCMG01000405">
    <property type="protein sequence ID" value="KAG2854861.1"/>
    <property type="molecule type" value="Genomic_DNA"/>
</dbReference>